<dbReference type="SUPFAM" id="SSF103473">
    <property type="entry name" value="MFS general substrate transporter"/>
    <property type="match status" value="1"/>
</dbReference>
<protein>
    <recommendedName>
        <fullName evidence="8">Major facilitator superfamily (MFS) profile domain-containing protein</fullName>
    </recommendedName>
</protein>
<dbReference type="EMBL" id="QJNU01000814">
    <property type="protein sequence ID" value="RYO85439.1"/>
    <property type="molecule type" value="Genomic_DNA"/>
</dbReference>
<keyword evidence="3 5" id="KW-1133">Transmembrane helix</keyword>
<evidence type="ECO:0000313" key="7">
    <source>
        <dbReference type="Proteomes" id="UP000293360"/>
    </source>
</evidence>
<evidence type="ECO:0008006" key="8">
    <source>
        <dbReference type="Google" id="ProtNLM"/>
    </source>
</evidence>
<dbReference type="InterPro" id="IPR011701">
    <property type="entry name" value="MFS"/>
</dbReference>
<gene>
    <name evidence="6" type="ORF">DL764_009175</name>
</gene>
<feature type="transmembrane region" description="Helical" evidence="5">
    <location>
        <begin position="178"/>
        <end position="197"/>
    </location>
</feature>
<dbReference type="Proteomes" id="UP000293360">
    <property type="component" value="Unassembled WGS sequence"/>
</dbReference>
<keyword evidence="7" id="KW-1185">Reference proteome</keyword>
<dbReference type="GO" id="GO:0005886">
    <property type="term" value="C:plasma membrane"/>
    <property type="evidence" value="ECO:0007669"/>
    <property type="project" value="TreeGrafter"/>
</dbReference>
<feature type="transmembrane region" description="Helical" evidence="5">
    <location>
        <begin position="272"/>
        <end position="292"/>
    </location>
</feature>
<feature type="transmembrane region" description="Helical" evidence="5">
    <location>
        <begin position="247"/>
        <end position="266"/>
    </location>
</feature>
<evidence type="ECO:0000256" key="4">
    <source>
        <dbReference type="ARBA" id="ARBA00023136"/>
    </source>
</evidence>
<dbReference type="GO" id="GO:0022857">
    <property type="term" value="F:transmembrane transporter activity"/>
    <property type="evidence" value="ECO:0007669"/>
    <property type="project" value="InterPro"/>
</dbReference>
<evidence type="ECO:0000313" key="6">
    <source>
        <dbReference type="EMBL" id="RYO85439.1"/>
    </source>
</evidence>
<proteinExistence type="predicted"/>
<keyword evidence="4 5" id="KW-0472">Membrane</keyword>
<keyword evidence="2 5" id="KW-0812">Transmembrane</keyword>
<sequence>MTEVKSTVESASQVPSWITGWRLIAIALGTSLSLFMIQTESSITSTAITAITNTLGGFDRSSWVFTSYLATYSSVGAGGIVAIGILYGFELRPPEKWPGYSAFITLAVAVSLAIAPVIGAAFTDAGQWRWCFLMNVPIGVTTIIILLFTMPNKLRLEPAAHLADSGSFLQRLASLRRLDFLGVFILAGASVLLMTALQQAAEGVSVFMAMLGNAWLSGLVLVVAIVQIPQRFMLVNSLSAIDAGVRLLPFAAVVASTSVLTAIIASKAKIPAINVLIFGACIEVAGVAGLSRASTQPTIESSQYGFQILAGAGVGIYNIILILLTPYVLSQMEP</sequence>
<dbReference type="Gene3D" id="1.20.1720.10">
    <property type="entry name" value="Multidrug resistance protein D"/>
    <property type="match status" value="1"/>
</dbReference>
<feature type="transmembrane region" description="Helical" evidence="5">
    <location>
        <begin position="203"/>
        <end position="226"/>
    </location>
</feature>
<evidence type="ECO:0000256" key="3">
    <source>
        <dbReference type="ARBA" id="ARBA00022989"/>
    </source>
</evidence>
<feature type="transmembrane region" description="Helical" evidence="5">
    <location>
        <begin position="69"/>
        <end position="89"/>
    </location>
</feature>
<comment type="subcellular location">
    <subcellularLocation>
        <location evidence="1">Membrane</location>
        <topology evidence="1">Multi-pass membrane protein</topology>
    </subcellularLocation>
</comment>
<reference evidence="6 7" key="1">
    <citation type="submission" date="2018-06" db="EMBL/GenBank/DDBJ databases">
        <title>Complete Genomes of Monosporascus.</title>
        <authorList>
            <person name="Robinson A.J."/>
            <person name="Natvig D.O."/>
        </authorList>
    </citation>
    <scope>NUCLEOTIDE SEQUENCE [LARGE SCALE GENOMIC DNA]</scope>
    <source>
        <strain evidence="6 7">CBS 110550</strain>
    </source>
</reference>
<dbReference type="InterPro" id="IPR036259">
    <property type="entry name" value="MFS_trans_sf"/>
</dbReference>
<name>A0A4V1X921_9PEZI</name>
<dbReference type="PANTHER" id="PTHR23501">
    <property type="entry name" value="MAJOR FACILITATOR SUPERFAMILY"/>
    <property type="match status" value="1"/>
</dbReference>
<feature type="transmembrane region" description="Helical" evidence="5">
    <location>
        <begin position="127"/>
        <end position="148"/>
    </location>
</feature>
<feature type="transmembrane region" description="Helical" evidence="5">
    <location>
        <begin position="20"/>
        <end position="37"/>
    </location>
</feature>
<evidence type="ECO:0000256" key="5">
    <source>
        <dbReference type="SAM" id="Phobius"/>
    </source>
</evidence>
<comment type="caution">
    <text evidence="6">The sequence shown here is derived from an EMBL/GenBank/DDBJ whole genome shotgun (WGS) entry which is preliminary data.</text>
</comment>
<feature type="transmembrane region" description="Helical" evidence="5">
    <location>
        <begin position="101"/>
        <end position="121"/>
    </location>
</feature>
<evidence type="ECO:0000256" key="2">
    <source>
        <dbReference type="ARBA" id="ARBA00022692"/>
    </source>
</evidence>
<feature type="transmembrane region" description="Helical" evidence="5">
    <location>
        <begin position="304"/>
        <end position="329"/>
    </location>
</feature>
<dbReference type="OrthoDB" id="440553at2759"/>
<dbReference type="AlphaFoldDB" id="A0A4V1X921"/>
<dbReference type="PANTHER" id="PTHR23501:SF43">
    <property type="entry name" value="MULTIDRUG TRANSPORTER, PUTATIVE (AFU_ORTHOLOGUE AFUA_6G03040)-RELATED"/>
    <property type="match status" value="1"/>
</dbReference>
<dbReference type="Pfam" id="PF07690">
    <property type="entry name" value="MFS_1"/>
    <property type="match status" value="1"/>
</dbReference>
<evidence type="ECO:0000256" key="1">
    <source>
        <dbReference type="ARBA" id="ARBA00004141"/>
    </source>
</evidence>
<organism evidence="6 7">
    <name type="scientific">Monosporascus ibericus</name>
    <dbReference type="NCBI Taxonomy" id="155417"/>
    <lineage>
        <taxon>Eukaryota</taxon>
        <taxon>Fungi</taxon>
        <taxon>Dikarya</taxon>
        <taxon>Ascomycota</taxon>
        <taxon>Pezizomycotina</taxon>
        <taxon>Sordariomycetes</taxon>
        <taxon>Xylariomycetidae</taxon>
        <taxon>Xylariales</taxon>
        <taxon>Xylariales incertae sedis</taxon>
        <taxon>Monosporascus</taxon>
    </lineage>
</organism>
<accession>A0A4V1X921</accession>